<name>A0ABY7EX09_MYAAR</name>
<evidence type="ECO:0000313" key="2">
    <source>
        <dbReference type="Proteomes" id="UP001164746"/>
    </source>
</evidence>
<accession>A0ABY7EX09</accession>
<gene>
    <name evidence="1" type="ORF">MAR_027602</name>
</gene>
<evidence type="ECO:0000313" key="1">
    <source>
        <dbReference type="EMBL" id="WAR13422.1"/>
    </source>
</evidence>
<keyword evidence="2" id="KW-1185">Reference proteome</keyword>
<protein>
    <submittedName>
        <fullName evidence="1">Uncharacterized protein</fullName>
    </submittedName>
</protein>
<proteinExistence type="predicted"/>
<reference evidence="1" key="1">
    <citation type="submission" date="2022-11" db="EMBL/GenBank/DDBJ databases">
        <title>Centuries of genome instability and evolution in soft-shell clam transmissible cancer (bioRxiv).</title>
        <authorList>
            <person name="Hart S.F.M."/>
            <person name="Yonemitsu M.A."/>
            <person name="Giersch R.M."/>
            <person name="Beal B.F."/>
            <person name="Arriagada G."/>
            <person name="Davis B.W."/>
            <person name="Ostrander E.A."/>
            <person name="Goff S.P."/>
            <person name="Metzger M.J."/>
        </authorList>
    </citation>
    <scope>NUCLEOTIDE SEQUENCE</scope>
    <source>
        <strain evidence="1">MELC-2E11</strain>
        <tissue evidence="1">Siphon/mantle</tissue>
    </source>
</reference>
<dbReference type="Proteomes" id="UP001164746">
    <property type="component" value="Chromosome 8"/>
</dbReference>
<sequence>MPRQDILIATDVWEGVVKFYYKNGSEALKPRSFENEAPYGVCIYDKTAQPQGGGQEDAGLYHRAIVINTGRKLCLVDIRAISNRGNYSASCFYELPASEPDNITLMELNMHERHVYFVIGTFMYRVAIDAASTQSRYLLIESSYNITALSWDYADEALYYIISSSPPQIWDMDPNDPQHVTMVHQAKTGENPHNMVVVPHLQ</sequence>
<dbReference type="EMBL" id="CP111019">
    <property type="protein sequence ID" value="WAR13422.1"/>
    <property type="molecule type" value="Genomic_DNA"/>
</dbReference>
<dbReference type="SUPFAM" id="SSF101908">
    <property type="entry name" value="Putative isomerase YbhE"/>
    <property type="match status" value="1"/>
</dbReference>
<organism evidence="1 2">
    <name type="scientific">Mya arenaria</name>
    <name type="common">Soft-shell clam</name>
    <dbReference type="NCBI Taxonomy" id="6604"/>
    <lineage>
        <taxon>Eukaryota</taxon>
        <taxon>Metazoa</taxon>
        <taxon>Spiralia</taxon>
        <taxon>Lophotrochozoa</taxon>
        <taxon>Mollusca</taxon>
        <taxon>Bivalvia</taxon>
        <taxon>Autobranchia</taxon>
        <taxon>Heteroconchia</taxon>
        <taxon>Euheterodonta</taxon>
        <taxon>Imparidentia</taxon>
        <taxon>Neoheterodontei</taxon>
        <taxon>Myida</taxon>
        <taxon>Myoidea</taxon>
        <taxon>Myidae</taxon>
        <taxon>Mya</taxon>
    </lineage>
</organism>